<dbReference type="InterPro" id="IPR013039">
    <property type="entry name" value="DUF1588"/>
</dbReference>
<dbReference type="EMBL" id="BAABLX010000080">
    <property type="protein sequence ID" value="GAA4962193.1"/>
    <property type="molecule type" value="Genomic_DNA"/>
</dbReference>
<sequence length="553" mass="61433">MTANKFMRLFIVSITICISLLGCERDASSLREPAAAGGPLLVRALTESQYRASVHSIFGEDAPIAMRFEPGLRSEGLLAVGTSEVGLSPFSLEQYNQAAIALSDFVFNPDNPNQPCLDSAADQFDQTCAQHYLSTTGLRLFRRPLSEAQLNLYLEIAKQNFSLLGDFHTGLKYGLVGLLTAPNFLLRIEQTEIVDGVEVLDAYSRAERLAFFLTNTSPDETLLTAAANGQLSHVEGRRQQVERLLASDTLTLAVEDFFTDMLRFDRFRDISKDSGIYPAFNADVLQDAQQQTLLDIVQHLLVDEGDYRQLFNLKQTHLTRALGPIYRVPVPNRKGWSEVSFPSDSAYAGIQSHASFLALHSHPGSSSPTLRGKAIREVFLCQEVPDPPADVDFTLAEETNNHAMPTAKDRLIAHNNEPSCAGCHKIMDPPGLALEQFDGVGKFRVLENNTPIDVAGNLDGQAFETVPQFAQALSNHREIPRCLAERLYRYSVGRDVTWHERAFLDYLNQVFVDVDYRLKPLMRTIALSDSFYAIDGNHSQLSDTHPKIAEAKP</sequence>
<accession>A0AAV3U9Z0</accession>
<dbReference type="InterPro" id="IPR013043">
    <property type="entry name" value="DUF1595"/>
</dbReference>
<evidence type="ECO:0000259" key="1">
    <source>
        <dbReference type="Pfam" id="PF07624"/>
    </source>
</evidence>
<keyword evidence="6" id="KW-1185">Reference proteome</keyword>
<feature type="domain" description="DUF1585" evidence="1">
    <location>
        <begin position="459"/>
        <end position="531"/>
    </location>
</feature>
<proteinExistence type="predicted"/>
<dbReference type="RefSeq" id="WP_345428367.1">
    <property type="nucleotide sequence ID" value="NZ_AP031496.1"/>
</dbReference>
<gene>
    <name evidence="5" type="ORF">GCM10025791_49850</name>
</gene>
<dbReference type="AlphaFoldDB" id="A0AAV3U9Z0"/>
<name>A0AAV3U9Z0_9ALTE</name>
<dbReference type="InterPro" id="IPR011478">
    <property type="entry name" value="DUF1585"/>
</dbReference>
<organism evidence="5 6">
    <name type="scientific">Halioxenophilus aromaticivorans</name>
    <dbReference type="NCBI Taxonomy" id="1306992"/>
    <lineage>
        <taxon>Bacteria</taxon>
        <taxon>Pseudomonadati</taxon>
        <taxon>Pseudomonadota</taxon>
        <taxon>Gammaproteobacteria</taxon>
        <taxon>Alteromonadales</taxon>
        <taxon>Alteromonadaceae</taxon>
        <taxon>Halioxenophilus</taxon>
    </lineage>
</organism>
<protein>
    <recommendedName>
        <fullName evidence="7">DUF1592 domain-containing protein</fullName>
    </recommendedName>
</protein>
<evidence type="ECO:0000313" key="6">
    <source>
        <dbReference type="Proteomes" id="UP001409585"/>
    </source>
</evidence>
<feature type="domain" description="DUF1588" evidence="2">
    <location>
        <begin position="348"/>
        <end position="445"/>
    </location>
</feature>
<dbReference type="Pfam" id="PF07637">
    <property type="entry name" value="PSD5"/>
    <property type="match status" value="1"/>
</dbReference>
<feature type="domain" description="DUF1592" evidence="3">
    <location>
        <begin position="200"/>
        <end position="327"/>
    </location>
</feature>
<dbReference type="Proteomes" id="UP001409585">
    <property type="component" value="Unassembled WGS sequence"/>
</dbReference>
<comment type="caution">
    <text evidence="5">The sequence shown here is derived from an EMBL/GenBank/DDBJ whole genome shotgun (WGS) entry which is preliminary data.</text>
</comment>
<dbReference type="Pfam" id="PF07631">
    <property type="entry name" value="PSD4"/>
    <property type="match status" value="1"/>
</dbReference>
<dbReference type="PROSITE" id="PS51257">
    <property type="entry name" value="PROKAR_LIPOPROTEIN"/>
    <property type="match status" value="1"/>
</dbReference>
<dbReference type="Pfam" id="PF07627">
    <property type="entry name" value="PSCyt3"/>
    <property type="match status" value="1"/>
</dbReference>
<evidence type="ECO:0000259" key="4">
    <source>
        <dbReference type="Pfam" id="PF07637"/>
    </source>
</evidence>
<dbReference type="InterPro" id="IPR013042">
    <property type="entry name" value="DUF1592"/>
</dbReference>
<feature type="domain" description="DUF1595" evidence="4">
    <location>
        <begin position="128"/>
        <end position="189"/>
    </location>
</feature>
<evidence type="ECO:0008006" key="7">
    <source>
        <dbReference type="Google" id="ProtNLM"/>
    </source>
</evidence>
<evidence type="ECO:0000259" key="3">
    <source>
        <dbReference type="Pfam" id="PF07631"/>
    </source>
</evidence>
<dbReference type="Pfam" id="PF07624">
    <property type="entry name" value="PSD2"/>
    <property type="match status" value="1"/>
</dbReference>
<reference evidence="6" key="1">
    <citation type="journal article" date="2019" name="Int. J. Syst. Evol. Microbiol.">
        <title>The Global Catalogue of Microorganisms (GCM) 10K type strain sequencing project: providing services to taxonomists for standard genome sequencing and annotation.</title>
        <authorList>
            <consortium name="The Broad Institute Genomics Platform"/>
            <consortium name="The Broad Institute Genome Sequencing Center for Infectious Disease"/>
            <person name="Wu L."/>
            <person name="Ma J."/>
        </authorList>
    </citation>
    <scope>NUCLEOTIDE SEQUENCE [LARGE SCALE GENOMIC DNA]</scope>
    <source>
        <strain evidence="6">JCM 19134</strain>
    </source>
</reference>
<evidence type="ECO:0000313" key="5">
    <source>
        <dbReference type="EMBL" id="GAA4962193.1"/>
    </source>
</evidence>
<evidence type="ECO:0000259" key="2">
    <source>
        <dbReference type="Pfam" id="PF07627"/>
    </source>
</evidence>